<evidence type="ECO:0000313" key="4">
    <source>
        <dbReference type="Proteomes" id="UP000186698"/>
    </source>
</evidence>
<dbReference type="OMA" id="FICRELE"/>
<dbReference type="Bgee" id="108714398">
    <property type="expression patterns" value="Expressed in egg cell and 17 other cell types or tissues"/>
</dbReference>
<dbReference type="CTD" id="108714398"/>
<dbReference type="PANTHER" id="PTHR20893">
    <property type="entry name" value="LD08641P"/>
    <property type="match status" value="1"/>
</dbReference>
<organism evidence="4 5">
    <name type="scientific">Xenopus laevis</name>
    <name type="common">African clawed frog</name>
    <dbReference type="NCBI Taxonomy" id="8355"/>
    <lineage>
        <taxon>Eukaryota</taxon>
        <taxon>Metazoa</taxon>
        <taxon>Chordata</taxon>
        <taxon>Craniata</taxon>
        <taxon>Vertebrata</taxon>
        <taxon>Euteleostomi</taxon>
        <taxon>Amphibia</taxon>
        <taxon>Batrachia</taxon>
        <taxon>Anura</taxon>
        <taxon>Pipoidea</taxon>
        <taxon>Pipidae</taxon>
        <taxon>Xenopodinae</taxon>
        <taxon>Xenopus</taxon>
        <taxon>Xenopus</taxon>
    </lineage>
</organism>
<dbReference type="AlphaFoldDB" id="A0A1L8GMY3"/>
<protein>
    <submittedName>
        <fullName evidence="5">Uncharacterized protein LOC108714398</fullName>
    </submittedName>
</protein>
<dbReference type="SMART" id="SM00744">
    <property type="entry name" value="RINGv"/>
    <property type="match status" value="1"/>
</dbReference>
<dbReference type="Pfam" id="PF12906">
    <property type="entry name" value="RINGv"/>
    <property type="match status" value="1"/>
</dbReference>
<gene>
    <name evidence="5" type="primary">LOC108714398</name>
</gene>
<dbReference type="InterPro" id="IPR011016">
    <property type="entry name" value="Znf_RING-CH"/>
</dbReference>
<dbReference type="PaxDb" id="8355-A0A1L8GMY3"/>
<dbReference type="GeneID" id="108714398"/>
<keyword evidence="2" id="KW-0863">Zinc-finger</keyword>
<dbReference type="InterPro" id="IPR013083">
    <property type="entry name" value="Znf_RING/FYVE/PHD"/>
</dbReference>
<dbReference type="RefSeq" id="XP_018114083.1">
    <property type="nucleotide sequence ID" value="XM_018258594.2"/>
</dbReference>
<name>A0A1L8GMY3_XENLA</name>
<dbReference type="OrthoDB" id="5817083at2759"/>
<dbReference type="KEGG" id="xla:108714398"/>
<accession>A0A1L8GMY3</accession>
<dbReference type="Proteomes" id="UP000186698">
    <property type="component" value="Chromosome 4L"/>
</dbReference>
<evidence type="ECO:0000313" key="5">
    <source>
        <dbReference type="RefSeq" id="XP_018114083.1"/>
    </source>
</evidence>
<dbReference type="SUPFAM" id="SSF57850">
    <property type="entry name" value="RING/U-box"/>
    <property type="match status" value="1"/>
</dbReference>
<evidence type="ECO:0000256" key="3">
    <source>
        <dbReference type="ARBA" id="ARBA00022833"/>
    </source>
</evidence>
<sequence>MTYTTSTFIPITDLKECFICREEEQNGQDELHTFCDCKDLIAHQNCLLKWIQKGTGNEDRQRCKACTAKYQLQQGPVWKIMLCHWRNLLSSVVFIGLMVLVAFIVHQLKMLKDPPPAKLFKAASVCFGVIAETILIKCLVWYCQSQYSKAKMSSYSIKARTITQSRSVTIQVPLSQEPSADDGNKHETQSHKAKGTLNLKLTL</sequence>
<dbReference type="PANTHER" id="PTHR20893:SF2">
    <property type="entry name" value="LD08641P"/>
    <property type="match status" value="1"/>
</dbReference>
<keyword evidence="4" id="KW-1185">Reference proteome</keyword>
<evidence type="ECO:0000256" key="2">
    <source>
        <dbReference type="ARBA" id="ARBA00022771"/>
    </source>
</evidence>
<dbReference type="PROSITE" id="PS51292">
    <property type="entry name" value="ZF_RING_CH"/>
    <property type="match status" value="1"/>
</dbReference>
<reference evidence="5" key="1">
    <citation type="submission" date="2025-08" db="UniProtKB">
        <authorList>
            <consortium name="RefSeq"/>
        </authorList>
    </citation>
    <scope>IDENTIFICATION</scope>
    <source>
        <strain evidence="5">J_2021</strain>
        <tissue evidence="5">Erythrocytes</tissue>
    </source>
</reference>
<evidence type="ECO:0000256" key="1">
    <source>
        <dbReference type="ARBA" id="ARBA00022723"/>
    </source>
</evidence>
<keyword evidence="1" id="KW-0479">Metal-binding</keyword>
<keyword evidence="3" id="KW-0862">Zinc</keyword>
<dbReference type="Gene3D" id="3.30.40.10">
    <property type="entry name" value="Zinc/RING finger domain, C3HC4 (zinc finger)"/>
    <property type="match status" value="1"/>
</dbReference>
<proteinExistence type="predicted"/>
<dbReference type="GO" id="GO:0008270">
    <property type="term" value="F:zinc ion binding"/>
    <property type="evidence" value="ECO:0007669"/>
    <property type="project" value="UniProtKB-KW"/>
</dbReference>